<dbReference type="RefSeq" id="WP_099640653.1">
    <property type="nucleotide sequence ID" value="NZ_NKHF01000011.1"/>
</dbReference>
<gene>
    <name evidence="2" type="ORF">CEX98_03010</name>
</gene>
<dbReference type="InterPro" id="IPR024083">
    <property type="entry name" value="Fumarase/histidase_N"/>
</dbReference>
<evidence type="ECO:0000256" key="1">
    <source>
        <dbReference type="ARBA" id="ARBA00023239"/>
    </source>
</evidence>
<dbReference type="InterPro" id="IPR008948">
    <property type="entry name" value="L-Aspartase-like"/>
</dbReference>
<dbReference type="CDD" id="cd00332">
    <property type="entry name" value="PAL-HAL"/>
    <property type="match status" value="1"/>
</dbReference>
<dbReference type="Pfam" id="PF00221">
    <property type="entry name" value="Lyase_aromatic"/>
    <property type="match status" value="1"/>
</dbReference>
<keyword evidence="1 2" id="KW-0456">Lyase</keyword>
<dbReference type="InterPro" id="IPR001106">
    <property type="entry name" value="Aromatic_Lyase"/>
</dbReference>
<dbReference type="GO" id="GO:0016841">
    <property type="term" value="F:ammonia-lyase activity"/>
    <property type="evidence" value="ECO:0007669"/>
    <property type="project" value="InterPro"/>
</dbReference>
<sequence length="539" mass="59646">MNQYNTEKEAIQVEKQLGSIVFISQDQSLSLESVQDYAAQPTSKVKLDELALKARIEHNRQYLDNKLENQEDIYGVTTGFGNSASNRISTSLSEELQQNLIAYHGCGVGDYLSESDCAATLLIRMNCNAKGFSGVSWELLSQMETFLNNRIIPAIPAMGSVGASGDLTPLSYIGAALGGKRKVYYQGQVRETAEVLEELNITPYKLKPKEGLAIMNGTSVMSAIATNALKDIRRAIDLSCKLIALYVELIEGRASPFHKRVHELKPHRGQQICAAKILERLTNIEQRLGRRNRTDDNIEFGKQETFRLQDSYSIRCSPQVLGPLIDAEMWASQILTTEINSVNDNPLFDDENDLILNAGHFYGGHVAAVCDTLKPLVANMGALLERELGILVDDRLNGGISNNLVAREDLGDKAWVHHGFKAMQITSSSLVAEALKNAGPMSVFSRTTEALNQDIVSMGTIAARDLRRITDLIKPVIAIQAMAIRQAFYVDGKDAKAEKLNSLSREFFDEISSNFQPVIEDRPMDAEINNMVNALFNKQ</sequence>
<keyword evidence="3" id="KW-1185">Reference proteome</keyword>
<accession>A0A2A5JUQ2</accession>
<dbReference type="Gene3D" id="1.20.200.10">
    <property type="entry name" value="Fumarase/aspartase (Central domain)"/>
    <property type="match status" value="1"/>
</dbReference>
<comment type="caution">
    <text evidence="2">The sequence shown here is derived from an EMBL/GenBank/DDBJ whole genome shotgun (WGS) entry which is preliminary data.</text>
</comment>
<dbReference type="Proteomes" id="UP000228621">
    <property type="component" value="Unassembled WGS sequence"/>
</dbReference>
<dbReference type="PROSITE" id="PS00488">
    <property type="entry name" value="PAL_HISTIDASE"/>
    <property type="match status" value="1"/>
</dbReference>
<dbReference type="PANTHER" id="PTHR10362">
    <property type="entry name" value="HISTIDINE AMMONIA-LYASE"/>
    <property type="match status" value="1"/>
</dbReference>
<evidence type="ECO:0000313" key="2">
    <source>
        <dbReference type="EMBL" id="PCK33212.1"/>
    </source>
</evidence>
<dbReference type="OrthoDB" id="9806955at2"/>
<proteinExistence type="predicted"/>
<dbReference type="AlphaFoldDB" id="A0A2A5JUQ2"/>
<protein>
    <submittedName>
        <fullName evidence="2">Histidine ammonia-lyase</fullName>
    </submittedName>
</protein>
<dbReference type="SUPFAM" id="SSF48557">
    <property type="entry name" value="L-aspartase-like"/>
    <property type="match status" value="1"/>
</dbReference>
<dbReference type="FunFam" id="1.10.275.10:FF:000005">
    <property type="entry name" value="Histidine ammonia-lyase"/>
    <property type="match status" value="1"/>
</dbReference>
<evidence type="ECO:0000313" key="3">
    <source>
        <dbReference type="Proteomes" id="UP000228621"/>
    </source>
</evidence>
<dbReference type="EMBL" id="NKHF01000011">
    <property type="protein sequence ID" value="PCK33212.1"/>
    <property type="molecule type" value="Genomic_DNA"/>
</dbReference>
<dbReference type="Gene3D" id="1.10.275.10">
    <property type="entry name" value="Fumarase/aspartase (N-terminal domain)"/>
    <property type="match status" value="1"/>
</dbReference>
<reference evidence="3" key="1">
    <citation type="journal article" date="2019" name="Genome Announc.">
        <title>Draft Genome Sequence of Pseudoalteromonas piscicida Strain 36Y ROTHPW, an Hypersaline Seawater Isolate from the South Coast of Sonora, Mexico.</title>
        <authorList>
            <person name="Sanchez-Diaz R."/>
            <person name="Molina-Garza Z.J."/>
            <person name="Cruz-Suarez L.E."/>
            <person name="Selvin J."/>
            <person name="Kiran G.S."/>
            <person name="Ibarra-Gamez J.C."/>
            <person name="Gomez-Gil B."/>
            <person name="Galaviz-Silva L."/>
        </authorList>
    </citation>
    <scope>NUCLEOTIDE SEQUENCE [LARGE SCALE GENOMIC DNA]</scope>
    <source>
        <strain evidence="3">36Y_RITHPW</strain>
    </source>
</reference>
<organism evidence="2 3">
    <name type="scientific">Pseudoalteromonas piscicida</name>
    <dbReference type="NCBI Taxonomy" id="43662"/>
    <lineage>
        <taxon>Bacteria</taxon>
        <taxon>Pseudomonadati</taxon>
        <taxon>Pseudomonadota</taxon>
        <taxon>Gammaproteobacteria</taxon>
        <taxon>Alteromonadales</taxon>
        <taxon>Pseudoalteromonadaceae</taxon>
        <taxon>Pseudoalteromonas</taxon>
    </lineage>
</organism>
<dbReference type="InterPro" id="IPR022313">
    <property type="entry name" value="Phe/His_NH3-lyase_AS"/>
</dbReference>
<name>A0A2A5JUQ2_PSEO7</name>